<feature type="transmembrane region" description="Helical" evidence="6">
    <location>
        <begin position="189"/>
        <end position="208"/>
    </location>
</feature>
<reference evidence="7 8" key="1">
    <citation type="journal article" date="2024" name="Nat. Commun.">
        <title>Phylogenomics reveals the evolutionary origins of lichenization in chlorophyte algae.</title>
        <authorList>
            <person name="Puginier C."/>
            <person name="Libourel C."/>
            <person name="Otte J."/>
            <person name="Skaloud P."/>
            <person name="Haon M."/>
            <person name="Grisel S."/>
            <person name="Petersen M."/>
            <person name="Berrin J.G."/>
            <person name="Delaux P.M."/>
            <person name="Dal Grande F."/>
            <person name="Keller J."/>
        </authorList>
    </citation>
    <scope>NUCLEOTIDE SEQUENCE [LARGE SCALE GENOMIC DNA]</scope>
    <source>
        <strain evidence="7 8">SAG 2043</strain>
    </source>
</reference>
<keyword evidence="3 6" id="KW-1133">Transmembrane helix</keyword>
<dbReference type="SUPFAM" id="SSF103511">
    <property type="entry name" value="Chlorophyll a-b binding protein"/>
    <property type="match status" value="2"/>
</dbReference>
<evidence type="ECO:0000256" key="6">
    <source>
        <dbReference type="SAM" id="Phobius"/>
    </source>
</evidence>
<evidence type="ECO:0000313" key="7">
    <source>
        <dbReference type="EMBL" id="KAK9823124.1"/>
    </source>
</evidence>
<sequence length="261" mass="27568">MAMQTMSMMHTTPAAATIRSSLSSKKHLAVRPSLPLRSGVAPRSLTRLAPIAGLKTKVDYDKSAKTVDSPVSAFTRRREVFVGRTAMGGFLAAVVGELLTGKGPIGQLSLETSLSPTVLNWLVIALVGFNFVTALFPGSPTFSESNQRDVQKRPKGPIQRPGMNATNTSPSSFFGTSNAFGFTKKNELFVGRVAMLGFAAALIGEKLTGGKGPLGQVGLPLNVNVNPAYASVGLAVWVGFFLVAAVGYNNFGQQDGNEDIY</sequence>
<dbReference type="EMBL" id="JALJOR010000002">
    <property type="protein sequence ID" value="KAK9823124.1"/>
    <property type="molecule type" value="Genomic_DNA"/>
</dbReference>
<feature type="transmembrane region" description="Helical" evidence="6">
    <location>
        <begin position="228"/>
        <end position="248"/>
    </location>
</feature>
<keyword evidence="2 6" id="KW-0812">Transmembrane</keyword>
<accession>A0AAW1QNY7</accession>
<evidence type="ECO:0000256" key="1">
    <source>
        <dbReference type="ARBA" id="ARBA00004141"/>
    </source>
</evidence>
<dbReference type="Gene3D" id="1.10.3460.10">
    <property type="entry name" value="Chlorophyll a/b binding protein domain"/>
    <property type="match status" value="1"/>
</dbReference>
<evidence type="ECO:0000256" key="3">
    <source>
        <dbReference type="ARBA" id="ARBA00022989"/>
    </source>
</evidence>
<gene>
    <name evidence="7" type="ORF">WJX72_000434</name>
</gene>
<comment type="caution">
    <text evidence="7">The sequence shown here is derived from an EMBL/GenBank/DDBJ whole genome shotgun (WGS) entry which is preliminary data.</text>
</comment>
<name>A0AAW1QNY7_9CHLO</name>
<keyword evidence="8" id="KW-1185">Reference proteome</keyword>
<dbReference type="GO" id="GO:0009507">
    <property type="term" value="C:chloroplast"/>
    <property type="evidence" value="ECO:0007669"/>
    <property type="project" value="UniProtKB-SubCell"/>
</dbReference>
<feature type="transmembrane region" description="Helical" evidence="6">
    <location>
        <begin position="119"/>
        <end position="138"/>
    </location>
</feature>
<evidence type="ECO:0000256" key="4">
    <source>
        <dbReference type="ARBA" id="ARBA00023136"/>
    </source>
</evidence>
<dbReference type="PANTHER" id="PTHR14154">
    <property type="entry name" value="UPF0041 BRAIN PROTEIN 44-RELATED"/>
    <property type="match status" value="1"/>
</dbReference>
<dbReference type="AlphaFoldDB" id="A0AAW1QNY7"/>
<dbReference type="Proteomes" id="UP001489004">
    <property type="component" value="Unassembled WGS sequence"/>
</dbReference>
<keyword evidence="4 6" id="KW-0472">Membrane</keyword>
<comment type="subcellular location">
    <subcellularLocation>
        <location evidence="1">Membrane</location>
        <topology evidence="1">Multi-pass membrane protein</topology>
    </subcellularLocation>
</comment>
<feature type="region of interest" description="Disordered" evidence="5">
    <location>
        <begin position="143"/>
        <end position="170"/>
    </location>
</feature>
<evidence type="ECO:0000313" key="8">
    <source>
        <dbReference type="Proteomes" id="UP001489004"/>
    </source>
</evidence>
<evidence type="ECO:0000256" key="5">
    <source>
        <dbReference type="SAM" id="MobiDB-lite"/>
    </source>
</evidence>
<organism evidence="7 8">
    <name type="scientific">[Myrmecia] bisecta</name>
    <dbReference type="NCBI Taxonomy" id="41462"/>
    <lineage>
        <taxon>Eukaryota</taxon>
        <taxon>Viridiplantae</taxon>
        <taxon>Chlorophyta</taxon>
        <taxon>core chlorophytes</taxon>
        <taxon>Trebouxiophyceae</taxon>
        <taxon>Trebouxiales</taxon>
        <taxon>Trebouxiaceae</taxon>
        <taxon>Myrmecia</taxon>
    </lineage>
</organism>
<proteinExistence type="predicted"/>
<protein>
    <submittedName>
        <fullName evidence="7">Uncharacterized protein</fullName>
    </submittedName>
</protein>
<feature type="transmembrane region" description="Helical" evidence="6">
    <location>
        <begin position="81"/>
        <end position="99"/>
    </location>
</feature>
<dbReference type="GO" id="GO:0016020">
    <property type="term" value="C:membrane"/>
    <property type="evidence" value="ECO:0007669"/>
    <property type="project" value="UniProtKB-SubCell"/>
</dbReference>
<evidence type="ECO:0000256" key="2">
    <source>
        <dbReference type="ARBA" id="ARBA00022692"/>
    </source>
</evidence>